<gene>
    <name evidence="1" type="ORF">FSB_LOCUS41105</name>
</gene>
<name>A0A2N9HNA6_FAGSY</name>
<organism evidence="1">
    <name type="scientific">Fagus sylvatica</name>
    <name type="common">Beechnut</name>
    <dbReference type="NCBI Taxonomy" id="28930"/>
    <lineage>
        <taxon>Eukaryota</taxon>
        <taxon>Viridiplantae</taxon>
        <taxon>Streptophyta</taxon>
        <taxon>Embryophyta</taxon>
        <taxon>Tracheophyta</taxon>
        <taxon>Spermatophyta</taxon>
        <taxon>Magnoliopsida</taxon>
        <taxon>eudicotyledons</taxon>
        <taxon>Gunneridae</taxon>
        <taxon>Pentapetalae</taxon>
        <taxon>rosids</taxon>
        <taxon>fabids</taxon>
        <taxon>Fagales</taxon>
        <taxon>Fagaceae</taxon>
        <taxon>Fagus</taxon>
    </lineage>
</organism>
<evidence type="ECO:0000313" key="1">
    <source>
        <dbReference type="EMBL" id="SPD13223.1"/>
    </source>
</evidence>
<accession>A0A2N9HNA6</accession>
<reference evidence="1" key="1">
    <citation type="submission" date="2018-02" db="EMBL/GenBank/DDBJ databases">
        <authorList>
            <person name="Cohen D.B."/>
            <person name="Kent A.D."/>
        </authorList>
    </citation>
    <scope>NUCLEOTIDE SEQUENCE</scope>
</reference>
<dbReference type="EMBL" id="OIVN01003733">
    <property type="protein sequence ID" value="SPD13223.1"/>
    <property type="molecule type" value="Genomic_DNA"/>
</dbReference>
<dbReference type="AlphaFoldDB" id="A0A2N9HNA6"/>
<protein>
    <submittedName>
        <fullName evidence="1">Uncharacterized protein</fullName>
    </submittedName>
</protein>
<proteinExistence type="predicted"/>
<sequence>MMKLQQMLLVNVTADFVDEVAADAACDVAAEFINEVAADAACNVTADFINEVAADAACDVTADFVDEVEYAQSESPKDSGSTKIALELVMMMTDVGPPWTKFQSGMMMTDVGPPWMKFQSGMMMTDVGPPWMKFQNASNNIRMKENEEVDVTKAIGLVAGVMADALVVDLFNLALRSKVPNRIPWWTSREKFVVYGSMTNRSMVARLEIFLVFATAGSSAPMAYVVEGVSLFGATPCFGSIPAGAPLAMVCELRALAFPWQPHRMFHGLGRVILDCCLMVVSVPMDLVVALWRILAPMDLVVVLWKNFCSHGLGCCPMEVSTKSYGISRRLNHVMRLFGVGFGGPMLSLLGSVLAAMDKSDFDNQCLFGKEIADEVQALQRQIALLQGSLAVLTAYQGEMTSTEGMALGFERDRSPFDNLFS</sequence>